<gene>
    <name evidence="1" type="ORF">FHX52_1693</name>
</gene>
<dbReference type="EMBL" id="VFQF01000001">
    <property type="protein sequence ID" value="TQN48554.1"/>
    <property type="molecule type" value="Genomic_DNA"/>
</dbReference>
<dbReference type="OrthoDB" id="5503816at2"/>
<accession>A0A543PWV2</accession>
<dbReference type="RefSeq" id="WP_141821471.1">
    <property type="nucleotide sequence ID" value="NZ_BAAAQC010000006.1"/>
</dbReference>
<evidence type="ECO:0000313" key="2">
    <source>
        <dbReference type="Proteomes" id="UP000320085"/>
    </source>
</evidence>
<organism evidence="1 2">
    <name type="scientific">Humibacillus xanthopallidus</name>
    <dbReference type="NCBI Taxonomy" id="412689"/>
    <lineage>
        <taxon>Bacteria</taxon>
        <taxon>Bacillati</taxon>
        <taxon>Actinomycetota</taxon>
        <taxon>Actinomycetes</taxon>
        <taxon>Micrococcales</taxon>
        <taxon>Intrasporangiaceae</taxon>
        <taxon>Humibacillus</taxon>
    </lineage>
</organism>
<protein>
    <submittedName>
        <fullName evidence="1">Uncharacterized protein</fullName>
    </submittedName>
</protein>
<sequence>MTIVETVQVRTPLAVAFHDLVSDAPITDGLLVSARRAGRGRFRPGRPTPSGAHVLSGLPFLRDVEVPVVAPGAIIEDNEDPSGPAYHVDVLVQDTMGRFLPTVIALRAPLDHVATAADALSACSSLAWSLPSDTPMFLMSAPTRALARTTAVVRASLRDKATDNEAGHAVVVVEASAGRAIGVADARGNVVVAFPYPLFAMPGTPGSVPAGTHGIPTRDQTWRVTVTVRWQPASLEFTAGLDVPFAHSVFCQHTASIVGDDGAPGVPAIDRTLRYGEDLTLTTDGVDPTRTSYLFVEQAP</sequence>
<proteinExistence type="predicted"/>
<name>A0A543PWV2_9MICO</name>
<comment type="caution">
    <text evidence="1">The sequence shown here is derived from an EMBL/GenBank/DDBJ whole genome shotgun (WGS) entry which is preliminary data.</text>
</comment>
<dbReference type="Proteomes" id="UP000320085">
    <property type="component" value="Unassembled WGS sequence"/>
</dbReference>
<evidence type="ECO:0000313" key="1">
    <source>
        <dbReference type="EMBL" id="TQN48554.1"/>
    </source>
</evidence>
<dbReference type="AlphaFoldDB" id="A0A543PWV2"/>
<reference evidence="1 2" key="1">
    <citation type="submission" date="2019-06" db="EMBL/GenBank/DDBJ databases">
        <title>Sequencing the genomes of 1000 actinobacteria strains.</title>
        <authorList>
            <person name="Klenk H.-P."/>
        </authorList>
    </citation>
    <scope>NUCLEOTIDE SEQUENCE [LARGE SCALE GENOMIC DNA]</scope>
    <source>
        <strain evidence="1 2">DSM 21776</strain>
    </source>
</reference>